<evidence type="ECO:0000256" key="1">
    <source>
        <dbReference type="SAM" id="MobiDB-lite"/>
    </source>
</evidence>
<evidence type="ECO:0000313" key="2">
    <source>
        <dbReference type="EMBL" id="JAP77080.1"/>
    </source>
</evidence>
<organism evidence="2">
    <name type="scientific">Rhipicephalus appendiculatus</name>
    <name type="common">Brown ear tick</name>
    <dbReference type="NCBI Taxonomy" id="34631"/>
    <lineage>
        <taxon>Eukaryota</taxon>
        <taxon>Metazoa</taxon>
        <taxon>Ecdysozoa</taxon>
        <taxon>Arthropoda</taxon>
        <taxon>Chelicerata</taxon>
        <taxon>Arachnida</taxon>
        <taxon>Acari</taxon>
        <taxon>Parasitiformes</taxon>
        <taxon>Ixodida</taxon>
        <taxon>Ixodoidea</taxon>
        <taxon>Ixodidae</taxon>
        <taxon>Rhipicephalinae</taxon>
        <taxon>Rhipicephalus</taxon>
        <taxon>Rhipicephalus</taxon>
    </lineage>
</organism>
<feature type="compositionally biased region" description="Low complexity" evidence="1">
    <location>
        <begin position="220"/>
        <end position="232"/>
    </location>
</feature>
<proteinExistence type="predicted"/>
<feature type="compositionally biased region" description="Polar residues" evidence="1">
    <location>
        <begin position="233"/>
        <end position="246"/>
    </location>
</feature>
<name>A0A131YF42_RHIAP</name>
<dbReference type="AlphaFoldDB" id="A0A131YF42"/>
<reference evidence="2" key="1">
    <citation type="journal article" date="2016" name="Ticks Tick Borne Dis.">
        <title>De novo assembly and annotation of the salivary gland transcriptome of Rhipicephalus appendiculatus male and female ticks during blood feeding.</title>
        <authorList>
            <person name="de Castro M.H."/>
            <person name="de Klerk D."/>
            <person name="Pienaar R."/>
            <person name="Latif A.A."/>
            <person name="Rees D.J."/>
            <person name="Mans B.J."/>
        </authorList>
    </citation>
    <scope>NUCLEOTIDE SEQUENCE</scope>
    <source>
        <tissue evidence="2">Salivary glands</tissue>
    </source>
</reference>
<feature type="region of interest" description="Disordered" evidence="1">
    <location>
        <begin position="220"/>
        <end position="246"/>
    </location>
</feature>
<accession>A0A131YF42</accession>
<protein>
    <submittedName>
        <fullName evidence="2">Tudor domain-containing protein 3</fullName>
    </submittedName>
</protein>
<dbReference type="EMBL" id="GEDV01011477">
    <property type="protein sequence ID" value="JAP77080.1"/>
    <property type="molecule type" value="Transcribed_RNA"/>
</dbReference>
<sequence>MDHRATVAALLSSSSISLPRGIVDIRNPPEGKAITRTRTICTTVLLASIPTMRARIIGTGALKKVVDHRSSHGLIKGTTGVTHGSPLLTGGIDGAPLRLVTWHLAQDLHLAVVTGALPTQSHLAPSGFSLDRKCWPSTGKTASSTGPWCTRCRPTATRAWSSSSTMAITRRCSARTCRPCRSPNGTRASLARLGRSTIVRREAAAQPAAAEVVAATTARPLNNTSSSSSSISTAAETLRTTATWKP</sequence>